<dbReference type="Gene3D" id="1.10.101.10">
    <property type="entry name" value="PGBD-like superfamily/PGBD"/>
    <property type="match status" value="2"/>
</dbReference>
<evidence type="ECO:0000313" key="3">
    <source>
        <dbReference type="EMBL" id="TCO65050.1"/>
    </source>
</evidence>
<keyword evidence="4" id="KW-1185">Reference proteome</keyword>
<evidence type="ECO:0000313" key="4">
    <source>
        <dbReference type="Proteomes" id="UP000295680"/>
    </source>
</evidence>
<comment type="caution">
    <text evidence="3">The sequence shown here is derived from an EMBL/GenBank/DDBJ whole genome shotgun (WGS) entry which is preliminary data.</text>
</comment>
<reference evidence="3 4" key="1">
    <citation type="submission" date="2019-03" db="EMBL/GenBank/DDBJ databases">
        <title>Genomic Encyclopedia of Type Strains, Phase IV (KMG-IV): sequencing the most valuable type-strain genomes for metagenomic binning, comparative biology and taxonomic classification.</title>
        <authorList>
            <person name="Goeker M."/>
        </authorList>
    </citation>
    <scope>NUCLEOTIDE SEQUENCE [LARGE SCALE GENOMIC DNA]</scope>
    <source>
        <strain evidence="3 4">DSM 45934</strain>
    </source>
</reference>
<gene>
    <name evidence="3" type="ORF">EV192_101834</name>
</gene>
<dbReference type="SUPFAM" id="SSF47090">
    <property type="entry name" value="PGBD-like"/>
    <property type="match status" value="2"/>
</dbReference>
<dbReference type="InterPro" id="IPR036366">
    <property type="entry name" value="PGBDSf"/>
</dbReference>
<dbReference type="InterPro" id="IPR036365">
    <property type="entry name" value="PGBD-like_sf"/>
</dbReference>
<name>A0A4V2S8S9_9PSEU</name>
<dbReference type="PANTHER" id="PTHR41533:SF1">
    <property type="entry name" value="L,D-TRANSPEPTIDASE YCBB-RELATED"/>
    <property type="match status" value="1"/>
</dbReference>
<dbReference type="InterPro" id="IPR002477">
    <property type="entry name" value="Peptidoglycan-bd-like"/>
</dbReference>
<proteinExistence type="predicted"/>
<keyword evidence="3" id="KW-0378">Hydrolase</keyword>
<dbReference type="RefSeq" id="WP_132111194.1">
    <property type="nucleotide sequence ID" value="NZ_SLWS01000001.1"/>
</dbReference>
<evidence type="ECO:0000256" key="1">
    <source>
        <dbReference type="SAM" id="SignalP"/>
    </source>
</evidence>
<dbReference type="AlphaFoldDB" id="A0A4V2S8S9"/>
<evidence type="ECO:0000259" key="2">
    <source>
        <dbReference type="Pfam" id="PF01471"/>
    </source>
</evidence>
<dbReference type="Proteomes" id="UP000295680">
    <property type="component" value="Unassembled WGS sequence"/>
</dbReference>
<dbReference type="InterPro" id="IPR052905">
    <property type="entry name" value="LD-transpeptidase_YkuD-like"/>
</dbReference>
<dbReference type="OrthoDB" id="5124837at2"/>
<protein>
    <submittedName>
        <fullName evidence="3">Peptidoglycan hydrolase-like protein with peptidoglycan-binding domain</fullName>
    </submittedName>
</protein>
<accession>A0A4V2S8S9</accession>
<keyword evidence="1" id="KW-0732">Signal</keyword>
<dbReference type="EMBL" id="SLWS01000001">
    <property type="protein sequence ID" value="TCO65050.1"/>
    <property type="molecule type" value="Genomic_DNA"/>
</dbReference>
<feature type="chain" id="PRO_5039695975" evidence="1">
    <location>
        <begin position="22"/>
        <end position="204"/>
    </location>
</feature>
<feature type="signal peptide" evidence="1">
    <location>
        <begin position="1"/>
        <end position="21"/>
    </location>
</feature>
<feature type="domain" description="Peptidoglycan binding-like" evidence="2">
    <location>
        <begin position="135"/>
        <end position="193"/>
    </location>
</feature>
<feature type="domain" description="Peptidoglycan binding-like" evidence="2">
    <location>
        <begin position="58"/>
        <end position="112"/>
    </location>
</feature>
<dbReference type="GO" id="GO:0016787">
    <property type="term" value="F:hydrolase activity"/>
    <property type="evidence" value="ECO:0007669"/>
    <property type="project" value="UniProtKB-KW"/>
</dbReference>
<organism evidence="3 4">
    <name type="scientific">Actinocrispum wychmicini</name>
    <dbReference type="NCBI Taxonomy" id="1213861"/>
    <lineage>
        <taxon>Bacteria</taxon>
        <taxon>Bacillati</taxon>
        <taxon>Actinomycetota</taxon>
        <taxon>Actinomycetes</taxon>
        <taxon>Pseudonocardiales</taxon>
        <taxon>Pseudonocardiaceae</taxon>
        <taxon>Actinocrispum</taxon>
    </lineage>
</organism>
<sequence>MKRTLVRAAVFLTLIGGTAMATTGTASAATCWGRVFDHSKVVQFVSALPQVRYGNHGHSVLLLQLALRDAGYQELQGTGNYASNTLHAVRDFQRKHGIKDSGIVGSKTWHALMDNKSLARQPGFTIYLNPGEHDGDQVSALWDLLSDIYPYSVTGVPWSGTYEPSIQRIVQDFQRRAGIKASGIVGPKTSQALIEAASAMTVRC</sequence>
<dbReference type="Pfam" id="PF01471">
    <property type="entry name" value="PG_binding_1"/>
    <property type="match status" value="2"/>
</dbReference>
<dbReference type="PANTHER" id="PTHR41533">
    <property type="entry name" value="L,D-TRANSPEPTIDASE HI_1667-RELATED"/>
    <property type="match status" value="1"/>
</dbReference>